<feature type="domain" description="HTH marR-type" evidence="2">
    <location>
        <begin position="4"/>
        <end position="138"/>
    </location>
</feature>
<dbReference type="InterPro" id="IPR036390">
    <property type="entry name" value="WH_DNA-bd_sf"/>
</dbReference>
<accession>A0A7W2A8T2</accession>
<reference evidence="3 4" key="1">
    <citation type="submission" date="2020-07" db="EMBL/GenBank/DDBJ databases">
        <authorList>
            <person name="Feng H."/>
        </authorList>
    </citation>
    <scope>NUCLEOTIDE SEQUENCE [LARGE SCALE GENOMIC DNA]</scope>
    <source>
        <strain evidence="4">s-10</strain>
    </source>
</reference>
<proteinExistence type="predicted"/>
<dbReference type="InterPro" id="IPR000835">
    <property type="entry name" value="HTH_MarR-typ"/>
</dbReference>
<dbReference type="SUPFAM" id="SSF46785">
    <property type="entry name" value="Winged helix' DNA-binding domain"/>
    <property type="match status" value="1"/>
</dbReference>
<dbReference type="GO" id="GO:0003677">
    <property type="term" value="F:DNA binding"/>
    <property type="evidence" value="ECO:0007669"/>
    <property type="project" value="UniProtKB-KW"/>
</dbReference>
<dbReference type="GO" id="GO:0003700">
    <property type="term" value="F:DNA-binding transcription factor activity"/>
    <property type="evidence" value="ECO:0007669"/>
    <property type="project" value="InterPro"/>
</dbReference>
<dbReference type="EMBL" id="JACEIQ010000008">
    <property type="protein sequence ID" value="MBA4494524.1"/>
    <property type="molecule type" value="Genomic_DNA"/>
</dbReference>
<evidence type="ECO:0000313" key="3">
    <source>
        <dbReference type="EMBL" id="MBA4494524.1"/>
    </source>
</evidence>
<comment type="caution">
    <text evidence="3">The sequence shown here is derived from an EMBL/GenBank/DDBJ whole genome shotgun (WGS) entry which is preliminary data.</text>
</comment>
<dbReference type="PRINTS" id="PR00598">
    <property type="entry name" value="HTHMARR"/>
</dbReference>
<dbReference type="RefSeq" id="WP_181751771.1">
    <property type="nucleotide sequence ID" value="NZ_JACEIQ010000008.1"/>
</dbReference>
<dbReference type="InterPro" id="IPR036388">
    <property type="entry name" value="WH-like_DNA-bd_sf"/>
</dbReference>
<name>A0A7W2A8T2_9BACL</name>
<evidence type="ECO:0000313" key="4">
    <source>
        <dbReference type="Proteomes" id="UP000535491"/>
    </source>
</evidence>
<dbReference type="AlphaFoldDB" id="A0A7W2A8T2"/>
<protein>
    <submittedName>
        <fullName evidence="3">MarR family transcriptional regulator</fullName>
    </submittedName>
</protein>
<dbReference type="Pfam" id="PF01047">
    <property type="entry name" value="MarR"/>
    <property type="match status" value="1"/>
</dbReference>
<organism evidence="3 4">
    <name type="scientific">Paenactinomyces guangxiensis</name>
    <dbReference type="NCBI Taxonomy" id="1490290"/>
    <lineage>
        <taxon>Bacteria</taxon>
        <taxon>Bacillati</taxon>
        <taxon>Bacillota</taxon>
        <taxon>Bacilli</taxon>
        <taxon>Bacillales</taxon>
        <taxon>Thermoactinomycetaceae</taxon>
        <taxon>Paenactinomyces</taxon>
    </lineage>
</organism>
<dbReference type="InterPro" id="IPR039422">
    <property type="entry name" value="MarR/SlyA-like"/>
</dbReference>
<dbReference type="GO" id="GO:0006950">
    <property type="term" value="P:response to stress"/>
    <property type="evidence" value="ECO:0007669"/>
    <property type="project" value="TreeGrafter"/>
</dbReference>
<dbReference type="PROSITE" id="PS50995">
    <property type="entry name" value="HTH_MARR_2"/>
    <property type="match status" value="1"/>
</dbReference>
<dbReference type="Gene3D" id="1.10.10.10">
    <property type="entry name" value="Winged helix-like DNA-binding domain superfamily/Winged helix DNA-binding domain"/>
    <property type="match status" value="1"/>
</dbReference>
<dbReference type="SMART" id="SM00347">
    <property type="entry name" value="HTH_MARR"/>
    <property type="match status" value="1"/>
</dbReference>
<evidence type="ECO:0000256" key="1">
    <source>
        <dbReference type="ARBA" id="ARBA00023125"/>
    </source>
</evidence>
<evidence type="ECO:0000259" key="2">
    <source>
        <dbReference type="PROSITE" id="PS50995"/>
    </source>
</evidence>
<dbReference type="PANTHER" id="PTHR33164:SF67">
    <property type="entry name" value="TRANSCRIPTIONAL REGULATOR, MARR FAMILY"/>
    <property type="match status" value="1"/>
</dbReference>
<dbReference type="PANTHER" id="PTHR33164">
    <property type="entry name" value="TRANSCRIPTIONAL REGULATOR, MARR FAMILY"/>
    <property type="match status" value="1"/>
</dbReference>
<keyword evidence="4" id="KW-1185">Reference proteome</keyword>
<dbReference type="Proteomes" id="UP000535491">
    <property type="component" value="Unassembled WGS sequence"/>
</dbReference>
<gene>
    <name evidence="3" type="ORF">H1191_09425</name>
</gene>
<keyword evidence="1" id="KW-0238">DNA-binding</keyword>
<sequence length="138" mass="16102">MSDRLDLIMELEQTFFNLGRHMRKELGKIWGDTLTGAEFGVLKQLHLKSPQIVTALSHEFEVSVSHITHVADQLEKKNLACRKRSQLDKRVVELHITDEGKQLVEETSKKKTEYFRQKFENLTTEEIKTLLQLLQKIV</sequence>